<evidence type="ECO:0000256" key="4">
    <source>
        <dbReference type="ARBA" id="ARBA00022825"/>
    </source>
</evidence>
<dbReference type="PRINTS" id="PR00834">
    <property type="entry name" value="PROTEASES2C"/>
</dbReference>
<evidence type="ECO:0000256" key="3">
    <source>
        <dbReference type="ARBA" id="ARBA00022801"/>
    </source>
</evidence>
<gene>
    <name evidence="7" type="ORF">AF332_26060</name>
</gene>
<dbReference type="PANTHER" id="PTHR43343">
    <property type="entry name" value="PEPTIDASE S12"/>
    <property type="match status" value="1"/>
</dbReference>
<evidence type="ECO:0000256" key="5">
    <source>
        <dbReference type="SAM" id="Phobius"/>
    </source>
</evidence>
<keyword evidence="5" id="KW-0812">Transmembrane</keyword>
<keyword evidence="5" id="KW-0472">Membrane</keyword>
<evidence type="ECO:0000259" key="6">
    <source>
        <dbReference type="SMART" id="SM00228"/>
    </source>
</evidence>
<dbReference type="Pfam" id="PF13365">
    <property type="entry name" value="Trypsin_2"/>
    <property type="match status" value="1"/>
</dbReference>
<dbReference type="Pfam" id="PF13180">
    <property type="entry name" value="PDZ_2"/>
    <property type="match status" value="1"/>
</dbReference>
<dbReference type="PATRIC" id="fig|1459.3.peg.5725"/>
<evidence type="ECO:0000313" key="7">
    <source>
        <dbReference type="EMBL" id="KON89948.1"/>
    </source>
</evidence>
<dbReference type="SMART" id="SM00228">
    <property type="entry name" value="PDZ"/>
    <property type="match status" value="1"/>
</dbReference>
<protein>
    <submittedName>
        <fullName evidence="7">Peptidase S1</fullName>
    </submittedName>
</protein>
<dbReference type="InterPro" id="IPR001940">
    <property type="entry name" value="Peptidase_S1C"/>
</dbReference>
<dbReference type="InterPro" id="IPR043504">
    <property type="entry name" value="Peptidase_S1_PA_chymotrypsin"/>
</dbReference>
<sequence length="399" mass="41904">MTDFNEESRTENREAKKPVWKGFLSTVAAGVLGSALTLAAVPFFQEDTPQATVPEENVQAESSSNLDVTPVSAASNSLADTIEQSSKAIVGIVNMQQQTNNPFSQTSEAAESGTGSGVIFKKTDDAAYIVTNNHVIENAKEIQVTLHDGEKVTAELVGTDALTDIAVLKIKGDVDAAAMPFGDSSKLRAGDQVLAIGNPLGLDLSRTVTQGIVSAVDRSIEVSTSAGEWNLNVIQTDAAINPGNSGGALMNTAGQLVGINSLKIADSGVEGLGFAIPSNEVKTLIDQLIENGQVIRPYLGVGLASFEEVPPQYLRNLPEGVTSGAIVANIDPDSAAAKAGLQVEDILVSIGDKEITNSGDLRKHLYSDFSIGDKVKIEYYRGSELKTAEVTLTSNQKAN</sequence>
<feature type="domain" description="PDZ" evidence="6">
    <location>
        <begin position="297"/>
        <end position="383"/>
    </location>
</feature>
<dbReference type="OrthoDB" id="9758917at2"/>
<dbReference type="InterPro" id="IPR036034">
    <property type="entry name" value="PDZ_sf"/>
</dbReference>
<keyword evidence="2" id="KW-0645">Protease</keyword>
<comment type="caution">
    <text evidence="7">The sequence shown here is derived from an EMBL/GenBank/DDBJ whole genome shotgun (WGS) entry which is preliminary data.</text>
</comment>
<keyword evidence="8" id="KW-1185">Reference proteome</keyword>
<keyword evidence="4" id="KW-0720">Serine protease</keyword>
<dbReference type="GO" id="GO:0006508">
    <property type="term" value="P:proteolysis"/>
    <property type="evidence" value="ECO:0007669"/>
    <property type="project" value="UniProtKB-KW"/>
</dbReference>
<name>A0A0M0GJM7_SPOGL</name>
<accession>A0A0M0GJM7</accession>
<dbReference type="Gene3D" id="2.40.10.10">
    <property type="entry name" value="Trypsin-like serine proteases"/>
    <property type="match status" value="2"/>
</dbReference>
<dbReference type="SUPFAM" id="SSF50494">
    <property type="entry name" value="Trypsin-like serine proteases"/>
    <property type="match status" value="1"/>
</dbReference>
<keyword evidence="5" id="KW-1133">Transmembrane helix</keyword>
<evidence type="ECO:0000256" key="1">
    <source>
        <dbReference type="ARBA" id="ARBA00010541"/>
    </source>
</evidence>
<evidence type="ECO:0000256" key="2">
    <source>
        <dbReference type="ARBA" id="ARBA00022670"/>
    </source>
</evidence>
<dbReference type="Proteomes" id="UP000037109">
    <property type="component" value="Unassembled WGS sequence"/>
</dbReference>
<dbReference type="AlphaFoldDB" id="A0A0M0GJM7"/>
<organism evidence="7 8">
    <name type="scientific">Sporosarcina globispora</name>
    <name type="common">Bacillus globisporus</name>
    <dbReference type="NCBI Taxonomy" id="1459"/>
    <lineage>
        <taxon>Bacteria</taxon>
        <taxon>Bacillati</taxon>
        <taxon>Bacillota</taxon>
        <taxon>Bacilli</taxon>
        <taxon>Bacillales</taxon>
        <taxon>Caryophanaceae</taxon>
        <taxon>Sporosarcina</taxon>
    </lineage>
</organism>
<dbReference type="InterPro" id="IPR001478">
    <property type="entry name" value="PDZ"/>
</dbReference>
<dbReference type="PANTHER" id="PTHR43343:SF3">
    <property type="entry name" value="PROTEASE DO-LIKE 8, CHLOROPLASTIC"/>
    <property type="match status" value="1"/>
</dbReference>
<keyword evidence="3" id="KW-0378">Hydrolase</keyword>
<dbReference type="RefSeq" id="WP_053437313.1">
    <property type="nucleotide sequence ID" value="NZ_LGUF01000007.1"/>
</dbReference>
<reference evidence="8" key="1">
    <citation type="submission" date="2015-07" db="EMBL/GenBank/DDBJ databases">
        <title>Fjat-10036 dsm4.</title>
        <authorList>
            <person name="Liu B."/>
            <person name="Wang J."/>
            <person name="Zhu Y."/>
            <person name="Liu G."/>
            <person name="Chen Q."/>
            <person name="Chen Z."/>
            <person name="Lan J."/>
            <person name="Che J."/>
            <person name="Ge C."/>
            <person name="Shi H."/>
            <person name="Pan Z."/>
            <person name="Liu X."/>
        </authorList>
    </citation>
    <scope>NUCLEOTIDE SEQUENCE [LARGE SCALE GENOMIC DNA]</scope>
    <source>
        <strain evidence="8">DSM 4</strain>
    </source>
</reference>
<dbReference type="EMBL" id="LGUF01000007">
    <property type="protein sequence ID" value="KON89948.1"/>
    <property type="molecule type" value="Genomic_DNA"/>
</dbReference>
<dbReference type="InterPro" id="IPR009003">
    <property type="entry name" value="Peptidase_S1_PA"/>
</dbReference>
<evidence type="ECO:0000313" key="8">
    <source>
        <dbReference type="Proteomes" id="UP000037109"/>
    </source>
</evidence>
<feature type="transmembrane region" description="Helical" evidence="5">
    <location>
        <begin position="23"/>
        <end position="44"/>
    </location>
</feature>
<proteinExistence type="inferred from homology"/>
<dbReference type="InterPro" id="IPR051201">
    <property type="entry name" value="Chloro_Bact_Ser_Proteases"/>
</dbReference>
<comment type="similarity">
    <text evidence="1">Belongs to the peptidase S1C family.</text>
</comment>
<dbReference type="GO" id="GO:0004252">
    <property type="term" value="F:serine-type endopeptidase activity"/>
    <property type="evidence" value="ECO:0007669"/>
    <property type="project" value="InterPro"/>
</dbReference>
<dbReference type="FunFam" id="2.40.10.10:FF:000001">
    <property type="entry name" value="Periplasmic serine protease DegS"/>
    <property type="match status" value="1"/>
</dbReference>
<dbReference type="SUPFAM" id="SSF50156">
    <property type="entry name" value="PDZ domain-like"/>
    <property type="match status" value="1"/>
</dbReference>
<dbReference type="Gene3D" id="2.30.42.10">
    <property type="match status" value="1"/>
</dbReference>
<dbReference type="STRING" id="1459.AF332_26060"/>